<dbReference type="InterPro" id="IPR002110">
    <property type="entry name" value="Ankyrin_rpt"/>
</dbReference>
<dbReference type="AlphaFoldDB" id="A0AAV2I5N9"/>
<evidence type="ECO:0008006" key="4">
    <source>
        <dbReference type="Google" id="ProtNLM"/>
    </source>
</evidence>
<keyword evidence="3" id="KW-1185">Reference proteome</keyword>
<evidence type="ECO:0000313" key="3">
    <source>
        <dbReference type="Proteomes" id="UP001497497"/>
    </source>
</evidence>
<sequence length="98" mass="11199">IPFKEENIIEQDFFKAAKTNTVPTLKYLYQANDFLKNIKDEDGNTALMIAAENGHINVTKFLFENGEDINIENKNGMTALQLAQKNKHFKIVTLLEKP</sequence>
<evidence type="ECO:0000313" key="2">
    <source>
        <dbReference type="EMBL" id="CAL1541507.1"/>
    </source>
</evidence>
<dbReference type="PANTHER" id="PTHR24125:SF5">
    <property type="entry name" value="ANKYRIN REPEAT PROTEIN"/>
    <property type="match status" value="1"/>
</dbReference>
<feature type="repeat" description="ANK" evidence="1">
    <location>
        <begin position="42"/>
        <end position="74"/>
    </location>
</feature>
<protein>
    <recommendedName>
        <fullName evidence="4">Ankyrin</fullName>
    </recommendedName>
</protein>
<comment type="caution">
    <text evidence="2">The sequence shown here is derived from an EMBL/GenBank/DDBJ whole genome shotgun (WGS) entry which is preliminary data.</text>
</comment>
<dbReference type="InterPro" id="IPR052457">
    <property type="entry name" value="Ankyrin-DD_containing_protein"/>
</dbReference>
<dbReference type="PROSITE" id="PS50088">
    <property type="entry name" value="ANK_REPEAT"/>
    <property type="match status" value="1"/>
</dbReference>
<dbReference type="PROSITE" id="PS50297">
    <property type="entry name" value="ANK_REP_REGION"/>
    <property type="match status" value="1"/>
</dbReference>
<dbReference type="Pfam" id="PF12796">
    <property type="entry name" value="Ank_2"/>
    <property type="match status" value="1"/>
</dbReference>
<gene>
    <name evidence="2" type="ORF">GSLYS_00015113001</name>
</gene>
<dbReference type="InterPro" id="IPR036770">
    <property type="entry name" value="Ankyrin_rpt-contain_sf"/>
</dbReference>
<proteinExistence type="predicted"/>
<feature type="non-terminal residue" evidence="2">
    <location>
        <position position="98"/>
    </location>
</feature>
<feature type="non-terminal residue" evidence="2">
    <location>
        <position position="1"/>
    </location>
</feature>
<dbReference type="SMART" id="SM00248">
    <property type="entry name" value="ANK"/>
    <property type="match status" value="1"/>
</dbReference>
<organism evidence="2 3">
    <name type="scientific">Lymnaea stagnalis</name>
    <name type="common">Great pond snail</name>
    <name type="synonym">Helix stagnalis</name>
    <dbReference type="NCBI Taxonomy" id="6523"/>
    <lineage>
        <taxon>Eukaryota</taxon>
        <taxon>Metazoa</taxon>
        <taxon>Spiralia</taxon>
        <taxon>Lophotrochozoa</taxon>
        <taxon>Mollusca</taxon>
        <taxon>Gastropoda</taxon>
        <taxon>Heterobranchia</taxon>
        <taxon>Euthyneura</taxon>
        <taxon>Panpulmonata</taxon>
        <taxon>Hygrophila</taxon>
        <taxon>Lymnaeoidea</taxon>
        <taxon>Lymnaeidae</taxon>
        <taxon>Lymnaea</taxon>
    </lineage>
</organism>
<dbReference type="Proteomes" id="UP001497497">
    <property type="component" value="Unassembled WGS sequence"/>
</dbReference>
<reference evidence="2 3" key="1">
    <citation type="submission" date="2024-04" db="EMBL/GenBank/DDBJ databases">
        <authorList>
            <consortium name="Genoscope - CEA"/>
            <person name="William W."/>
        </authorList>
    </citation>
    <scope>NUCLEOTIDE SEQUENCE [LARGE SCALE GENOMIC DNA]</scope>
</reference>
<keyword evidence="1" id="KW-0040">ANK repeat</keyword>
<accession>A0AAV2I5N9</accession>
<dbReference type="PANTHER" id="PTHR24125">
    <property type="entry name" value="ANKYRIN REPEAT AND DEATH DOMAIN-CONTAINING PROTEIN"/>
    <property type="match status" value="1"/>
</dbReference>
<dbReference type="SUPFAM" id="SSF48403">
    <property type="entry name" value="Ankyrin repeat"/>
    <property type="match status" value="1"/>
</dbReference>
<dbReference type="Gene3D" id="1.25.40.20">
    <property type="entry name" value="Ankyrin repeat-containing domain"/>
    <property type="match status" value="1"/>
</dbReference>
<name>A0AAV2I5N9_LYMST</name>
<evidence type="ECO:0000256" key="1">
    <source>
        <dbReference type="PROSITE-ProRule" id="PRU00023"/>
    </source>
</evidence>
<dbReference type="EMBL" id="CAXITT010000436">
    <property type="protein sequence ID" value="CAL1541507.1"/>
    <property type="molecule type" value="Genomic_DNA"/>
</dbReference>